<protein>
    <submittedName>
        <fullName evidence="1">Uncharacterized protein</fullName>
    </submittedName>
</protein>
<sequence length="107" mass="12400">MDTLSRLGYIKYELDPHTKKLTYLITDWVVECSGEEYAEGNVYAIDGYGFLCLPRSITQRLSDNKYIFDESDAWLDLWCRTVYMDKRNAFSFLAPAVQYENCGAVLT</sequence>
<gene>
    <name evidence="1" type="ORF">IAA60_04335</name>
</gene>
<organism evidence="1 2">
    <name type="scientific">Candidatus Ornithomonoglobus intestinigallinarum</name>
    <dbReference type="NCBI Taxonomy" id="2840894"/>
    <lineage>
        <taxon>Bacteria</taxon>
        <taxon>Bacillati</taxon>
        <taxon>Bacillota</taxon>
        <taxon>Clostridia</taxon>
        <taxon>Candidatus Ornithomonoglobus</taxon>
    </lineage>
</organism>
<evidence type="ECO:0000313" key="2">
    <source>
        <dbReference type="Proteomes" id="UP000824165"/>
    </source>
</evidence>
<accession>A0A9D1H3R1</accession>
<comment type="caution">
    <text evidence="1">The sequence shown here is derived from an EMBL/GenBank/DDBJ whole genome shotgun (WGS) entry which is preliminary data.</text>
</comment>
<dbReference type="AlphaFoldDB" id="A0A9D1H3R1"/>
<proteinExistence type="predicted"/>
<evidence type="ECO:0000313" key="1">
    <source>
        <dbReference type="EMBL" id="HIT85122.1"/>
    </source>
</evidence>
<reference evidence="1" key="2">
    <citation type="journal article" date="2021" name="PeerJ">
        <title>Extensive microbial diversity within the chicken gut microbiome revealed by metagenomics and culture.</title>
        <authorList>
            <person name="Gilroy R."/>
            <person name="Ravi A."/>
            <person name="Getino M."/>
            <person name="Pursley I."/>
            <person name="Horton D.L."/>
            <person name="Alikhan N.F."/>
            <person name="Baker D."/>
            <person name="Gharbi K."/>
            <person name="Hall N."/>
            <person name="Watson M."/>
            <person name="Adriaenssens E.M."/>
            <person name="Foster-Nyarko E."/>
            <person name="Jarju S."/>
            <person name="Secka A."/>
            <person name="Antonio M."/>
            <person name="Oren A."/>
            <person name="Chaudhuri R.R."/>
            <person name="La Ragione R."/>
            <person name="Hildebrand F."/>
            <person name="Pallen M.J."/>
        </authorList>
    </citation>
    <scope>NUCLEOTIDE SEQUENCE</scope>
    <source>
        <strain evidence="1">CHK181-108</strain>
    </source>
</reference>
<feature type="non-terminal residue" evidence="1">
    <location>
        <position position="107"/>
    </location>
</feature>
<reference evidence="1" key="1">
    <citation type="submission" date="2020-10" db="EMBL/GenBank/DDBJ databases">
        <authorList>
            <person name="Gilroy R."/>
        </authorList>
    </citation>
    <scope>NUCLEOTIDE SEQUENCE</scope>
    <source>
        <strain evidence="1">CHK181-108</strain>
    </source>
</reference>
<dbReference type="EMBL" id="DVLU01000039">
    <property type="protein sequence ID" value="HIT85122.1"/>
    <property type="molecule type" value="Genomic_DNA"/>
</dbReference>
<dbReference type="Proteomes" id="UP000824165">
    <property type="component" value="Unassembled WGS sequence"/>
</dbReference>
<name>A0A9D1H3R1_9FIRM</name>